<sequence length="692" mass="78505">MSVLETEIMNFEGNSWTVRDASTGLICFGMTGSGKSSGPLRSIAMRYLELGYGGIVFCAKPDECATWIAYAREKSREKDIILLSRETFCFLDYEFSRPADSGGGQVENVVNIFLEVVKITKDKKQGGTSDEYWQNAIKQVLRNTITMLVMAGEPVTLPNIKTVIDTVPREAAMAENQKKYLFELQKFCNQEEQKLIIKTGKQSFEQTIADFEEEYFKEAGENNKEAEAMREYCSVLFVKSLLNGHGNESDYELGLNFFFVEFPHLDERTRSNTISSFTVLADAMLRGEFRRCFGAAESSLVLEKLYREGKILIVDQDVKRHGLVGQMTAAIIKLCFEKMIERREDIADPEARPVFLWGDECQYFTLDYDQIFQTTARSSRTLTVYATQNLDNLNNGYGKEQASSLLGNLGTKIFCQNGDYNTNKWAADSIGQEILRRRSQNFGDSKSGGLKGDYNKSDNYSEGWSEQKDYKVDIIRFTTLQTGGPRGQCQVGYIFWQSGRVLNNGNVFVRGTIKQECRRVCGAKRLRHCPPVPKINSGEEKRSVRLYWYDWTIFTLCVLTGMIAATGIFLIYSELDIFLFQIPEIGIITVATLLLWFAGITFDTLWAVLGIGMELLWFFIRGKTRRKCKTINRIPLVVITWLYLAFSLALAVYVQQCIYQKKSLIPGIALWLAASAAHRLFKSAGGRKIPLD</sequence>
<keyword evidence="2" id="KW-1003">Cell membrane</keyword>
<name>A0A848APR9_9BACT</name>
<evidence type="ECO:0000313" key="9">
    <source>
        <dbReference type="EMBL" id="NMD85001.1"/>
    </source>
</evidence>
<dbReference type="RefSeq" id="WP_168961125.1">
    <property type="nucleotide sequence ID" value="NZ_JABAEW010000001.1"/>
</dbReference>
<dbReference type="Pfam" id="PF12696">
    <property type="entry name" value="TraG-D_C"/>
    <property type="match status" value="1"/>
</dbReference>
<feature type="transmembrane region" description="Helical" evidence="7">
    <location>
        <begin position="604"/>
        <end position="622"/>
    </location>
</feature>
<keyword evidence="3 7" id="KW-0812">Transmembrane</keyword>
<dbReference type="PANTHER" id="PTHR37937:SF1">
    <property type="entry name" value="CONJUGATIVE TRANSFER: DNA TRANSPORT"/>
    <property type="match status" value="1"/>
</dbReference>
<evidence type="ECO:0000313" key="10">
    <source>
        <dbReference type="Proteomes" id="UP000576225"/>
    </source>
</evidence>
<feature type="transmembrane region" description="Helical" evidence="7">
    <location>
        <begin position="578"/>
        <end position="598"/>
    </location>
</feature>
<gene>
    <name evidence="9" type="ORF">HF882_00225</name>
</gene>
<dbReference type="EMBL" id="JABAEW010000001">
    <property type="protein sequence ID" value="NMD85001.1"/>
    <property type="molecule type" value="Genomic_DNA"/>
</dbReference>
<feature type="domain" description="TraD/TraG TraM recognition site" evidence="8">
    <location>
        <begin position="358"/>
        <end position="456"/>
    </location>
</feature>
<dbReference type="PANTHER" id="PTHR37937">
    <property type="entry name" value="CONJUGATIVE TRANSFER: DNA TRANSPORT"/>
    <property type="match status" value="1"/>
</dbReference>
<evidence type="ECO:0000256" key="5">
    <source>
        <dbReference type="ARBA" id="ARBA00023136"/>
    </source>
</evidence>
<evidence type="ECO:0000259" key="8">
    <source>
        <dbReference type="Pfam" id="PF12696"/>
    </source>
</evidence>
<dbReference type="GO" id="GO:0005886">
    <property type="term" value="C:plasma membrane"/>
    <property type="evidence" value="ECO:0007669"/>
    <property type="project" value="UniProtKB-SubCell"/>
</dbReference>
<reference evidence="9 10" key="1">
    <citation type="submission" date="2020-04" db="EMBL/GenBank/DDBJ databases">
        <authorList>
            <person name="Hitch T.C.A."/>
            <person name="Wylensek D."/>
            <person name="Clavel T."/>
        </authorList>
    </citation>
    <scope>NUCLEOTIDE SEQUENCE [LARGE SCALE GENOMIC DNA]</scope>
    <source>
        <strain evidence="9 10">COR2-253-APC-1A</strain>
    </source>
</reference>
<dbReference type="SUPFAM" id="SSF52540">
    <property type="entry name" value="P-loop containing nucleoside triphosphate hydrolases"/>
    <property type="match status" value="1"/>
</dbReference>
<comment type="caution">
    <text evidence="9">The sequence shown here is derived from an EMBL/GenBank/DDBJ whole genome shotgun (WGS) entry which is preliminary data.</text>
</comment>
<dbReference type="InterPro" id="IPR027417">
    <property type="entry name" value="P-loop_NTPase"/>
</dbReference>
<dbReference type="InterPro" id="IPR051539">
    <property type="entry name" value="T4SS-coupling_protein"/>
</dbReference>
<proteinExistence type="predicted"/>
<dbReference type="Proteomes" id="UP000576225">
    <property type="component" value="Unassembled WGS sequence"/>
</dbReference>
<comment type="subcellular location">
    <subcellularLocation>
        <location evidence="1">Cell membrane</location>
        <topology evidence="1">Multi-pass membrane protein</topology>
    </subcellularLocation>
</comment>
<dbReference type="CDD" id="cd01127">
    <property type="entry name" value="TrwB_TraG_TraD_VirD4"/>
    <property type="match status" value="1"/>
</dbReference>
<feature type="transmembrane region" description="Helical" evidence="7">
    <location>
        <begin position="664"/>
        <end position="681"/>
    </location>
</feature>
<dbReference type="AlphaFoldDB" id="A0A848APR9"/>
<protein>
    <submittedName>
        <fullName evidence="9">Type IV secretory system conjugative DNA transfer family protein</fullName>
    </submittedName>
</protein>
<evidence type="ECO:0000256" key="7">
    <source>
        <dbReference type="SAM" id="Phobius"/>
    </source>
</evidence>
<feature type="transmembrane region" description="Helical" evidence="7">
    <location>
        <begin position="546"/>
        <end position="571"/>
    </location>
</feature>
<feature type="region of interest" description="Disordered" evidence="6">
    <location>
        <begin position="441"/>
        <end position="462"/>
    </location>
</feature>
<keyword evidence="5 7" id="KW-0472">Membrane</keyword>
<evidence type="ECO:0000256" key="3">
    <source>
        <dbReference type="ARBA" id="ARBA00022692"/>
    </source>
</evidence>
<evidence type="ECO:0000256" key="1">
    <source>
        <dbReference type="ARBA" id="ARBA00004651"/>
    </source>
</evidence>
<keyword evidence="4 7" id="KW-1133">Transmembrane helix</keyword>
<evidence type="ECO:0000256" key="2">
    <source>
        <dbReference type="ARBA" id="ARBA00022475"/>
    </source>
</evidence>
<dbReference type="Gene3D" id="3.40.50.300">
    <property type="entry name" value="P-loop containing nucleotide triphosphate hydrolases"/>
    <property type="match status" value="1"/>
</dbReference>
<feature type="transmembrane region" description="Helical" evidence="7">
    <location>
        <begin position="634"/>
        <end position="652"/>
    </location>
</feature>
<evidence type="ECO:0000256" key="4">
    <source>
        <dbReference type="ARBA" id="ARBA00022989"/>
    </source>
</evidence>
<dbReference type="InterPro" id="IPR032689">
    <property type="entry name" value="TraG-D_C"/>
</dbReference>
<evidence type="ECO:0000256" key="6">
    <source>
        <dbReference type="SAM" id="MobiDB-lite"/>
    </source>
</evidence>
<organism evidence="9 10">
    <name type="scientific">Victivallis vadensis</name>
    <dbReference type="NCBI Taxonomy" id="172901"/>
    <lineage>
        <taxon>Bacteria</taxon>
        <taxon>Pseudomonadati</taxon>
        <taxon>Lentisphaerota</taxon>
        <taxon>Lentisphaeria</taxon>
        <taxon>Victivallales</taxon>
        <taxon>Victivallaceae</taxon>
        <taxon>Victivallis</taxon>
    </lineage>
</organism>
<accession>A0A848APR9</accession>